<feature type="transmembrane region" description="Helical" evidence="9">
    <location>
        <begin position="790"/>
        <end position="811"/>
    </location>
</feature>
<feature type="domain" description="G-protein coupled receptors family 3 profile" evidence="10">
    <location>
        <begin position="564"/>
        <end position="824"/>
    </location>
</feature>
<evidence type="ECO:0000256" key="5">
    <source>
        <dbReference type="ARBA" id="ARBA00023136"/>
    </source>
</evidence>
<evidence type="ECO:0000256" key="6">
    <source>
        <dbReference type="ARBA" id="ARBA00023170"/>
    </source>
</evidence>
<keyword evidence="8" id="KW-0807">Transducer</keyword>
<dbReference type="AlphaFoldDB" id="A0A7S1Z5M2"/>
<evidence type="ECO:0000259" key="10">
    <source>
        <dbReference type="PROSITE" id="PS50259"/>
    </source>
</evidence>
<accession>A0A7S1Z5M2</accession>
<gene>
    <name evidence="11" type="ORF">DBRI1063_LOCUS10587</name>
</gene>
<dbReference type="Pfam" id="PF00003">
    <property type="entry name" value="7tm_3"/>
    <property type="match status" value="1"/>
</dbReference>
<comment type="subcellular location">
    <subcellularLocation>
        <location evidence="1">Membrane</location>
        <topology evidence="1">Multi-pass membrane protein</topology>
    </subcellularLocation>
</comment>
<keyword evidence="6" id="KW-0675">Receptor</keyword>
<feature type="transmembrane region" description="Helical" evidence="9">
    <location>
        <begin position="601"/>
        <end position="622"/>
    </location>
</feature>
<keyword evidence="4" id="KW-0297">G-protein coupled receptor</keyword>
<evidence type="ECO:0000256" key="1">
    <source>
        <dbReference type="ARBA" id="ARBA00004141"/>
    </source>
</evidence>
<feature type="transmembrane region" description="Helical" evidence="9">
    <location>
        <begin position="674"/>
        <end position="695"/>
    </location>
</feature>
<dbReference type="GO" id="GO:0004965">
    <property type="term" value="F:G protein-coupled GABA receptor activity"/>
    <property type="evidence" value="ECO:0007669"/>
    <property type="project" value="InterPro"/>
</dbReference>
<dbReference type="GO" id="GO:0038039">
    <property type="term" value="C:G protein-coupled receptor heterodimeric complex"/>
    <property type="evidence" value="ECO:0007669"/>
    <property type="project" value="TreeGrafter"/>
</dbReference>
<proteinExistence type="predicted"/>
<evidence type="ECO:0000256" key="8">
    <source>
        <dbReference type="ARBA" id="ARBA00023224"/>
    </source>
</evidence>
<reference evidence="11" key="1">
    <citation type="submission" date="2021-01" db="EMBL/GenBank/DDBJ databases">
        <authorList>
            <person name="Corre E."/>
            <person name="Pelletier E."/>
            <person name="Niang G."/>
            <person name="Scheremetjew M."/>
            <person name="Finn R."/>
            <person name="Kale V."/>
            <person name="Holt S."/>
            <person name="Cochrane G."/>
            <person name="Meng A."/>
            <person name="Brown T."/>
            <person name="Cohen L."/>
        </authorList>
    </citation>
    <scope>NUCLEOTIDE SEQUENCE</scope>
    <source>
        <strain evidence="11">Pop2</strain>
    </source>
</reference>
<keyword evidence="5 9" id="KW-0472">Membrane</keyword>
<evidence type="ECO:0000313" key="11">
    <source>
        <dbReference type="EMBL" id="CAD9329112.1"/>
    </source>
</evidence>
<organism evidence="11">
    <name type="scientific">Ditylum brightwellii</name>
    <dbReference type="NCBI Taxonomy" id="49249"/>
    <lineage>
        <taxon>Eukaryota</taxon>
        <taxon>Sar</taxon>
        <taxon>Stramenopiles</taxon>
        <taxon>Ochrophyta</taxon>
        <taxon>Bacillariophyta</taxon>
        <taxon>Mediophyceae</taxon>
        <taxon>Lithodesmiophycidae</taxon>
        <taxon>Lithodesmiales</taxon>
        <taxon>Lithodesmiaceae</taxon>
        <taxon>Ditylum</taxon>
    </lineage>
</organism>
<evidence type="ECO:0000256" key="3">
    <source>
        <dbReference type="ARBA" id="ARBA00022989"/>
    </source>
</evidence>
<name>A0A7S1Z5M2_9STRA</name>
<protein>
    <recommendedName>
        <fullName evidence="10">G-protein coupled receptors family 3 profile domain-containing protein</fullName>
    </recommendedName>
</protein>
<dbReference type="InterPro" id="IPR017978">
    <property type="entry name" value="GPCR_3_C"/>
</dbReference>
<evidence type="ECO:0000256" key="9">
    <source>
        <dbReference type="SAM" id="Phobius"/>
    </source>
</evidence>
<dbReference type="PANTHER" id="PTHR10519:SF20">
    <property type="entry name" value="G-PROTEIN COUPLED RECEPTOR 156-RELATED"/>
    <property type="match status" value="1"/>
</dbReference>
<evidence type="ECO:0000256" key="2">
    <source>
        <dbReference type="ARBA" id="ARBA00022692"/>
    </source>
</evidence>
<keyword evidence="3 9" id="KW-1133">Transmembrane helix</keyword>
<dbReference type="EMBL" id="HBGN01016463">
    <property type="protein sequence ID" value="CAD9329112.1"/>
    <property type="molecule type" value="Transcribed_RNA"/>
</dbReference>
<evidence type="ECO:0000256" key="7">
    <source>
        <dbReference type="ARBA" id="ARBA00023180"/>
    </source>
</evidence>
<sequence length="845" mass="94777">MILEDTPFPTPYYQQPEVKMYHNHGHQHRWIDISTSVITLLGASSLLSFPSVSAALPCNSTVICESKYRKGSKCVNNVCSNPFESGCLRTVLGENATFAIDAKHTNRALPVKKRVCNSDDSADVISKGDVCIPSPLNFTEVRVAFGDWPSPQVLSWIIQIFLSEILQVPVSIDTGGEGGPQGSVSFYDPDNNFLYASSSYYYPGLEKANSVGDCRDVDLTTDSCFHYHPEVWPGQTAEVYQAVQEGYIEQPYLSGIVGSYDFYIPSYTVERDTTLSSYFGLQGEQHRRKLAETFLAPTTWGDYCKDVSSNNCTTDDDIAKRAPENQAEEAKYHDGENYDGHFRNTTQNDCDTNPKCTGHIIDTPCSWSTYTVQQLFQNNILLSSDGPEGNNRGYSYSAIVEIVRAAFATESDVMIVWYFPDPLLDQFDLIPVTFPRSTTLCEENRGTVAEKCSSNITIQRGNKEGSCGYIGTPLKKLFASEFGRKTEREPEASRSPAYKTLQDFKLSGMEMSEIFREWTLIDPEGDNREAVCTWVATNLNQLLRIVPPGYPRIVDPLLNDSDNLQYGAIGVASFIGVVVLITIALTNHWKEETPIKTAQINFLNLILLGYFFLSVGSILRGLDDTVGICIAEEWLEVLGFMLAFVPLLVKARAITVIDREARQYRRVTTTQETLYRIVAGIIGLTIIYLIVWSVVDTPTIVKTYALADERTVKSDISCGKAHALIFSSIRTGIEALIIVVTLVYAVEGRKVRQEFNESQTLAFLAYSHFIWGLLRNVAINVSFDASTQKFNAIISFIISGDTIFGLLIYFFPKFLNVLTKEPDNKRPVNFRKEKEKNLFRTWIRR</sequence>
<feature type="transmembrane region" description="Helical" evidence="9">
    <location>
        <begin position="634"/>
        <end position="653"/>
    </location>
</feature>
<evidence type="ECO:0000256" key="4">
    <source>
        <dbReference type="ARBA" id="ARBA00023040"/>
    </source>
</evidence>
<dbReference type="InterPro" id="IPR002455">
    <property type="entry name" value="GPCR3_GABA-B"/>
</dbReference>
<keyword evidence="2 9" id="KW-0812">Transmembrane</keyword>
<dbReference type="PROSITE" id="PS50259">
    <property type="entry name" value="G_PROTEIN_RECEP_F3_4"/>
    <property type="match status" value="1"/>
</dbReference>
<dbReference type="PANTHER" id="PTHR10519">
    <property type="entry name" value="GABA-B RECEPTOR"/>
    <property type="match status" value="1"/>
</dbReference>
<keyword evidence="7" id="KW-0325">Glycoprotein</keyword>
<feature type="transmembrane region" description="Helical" evidence="9">
    <location>
        <begin position="566"/>
        <end position="589"/>
    </location>
</feature>
<feature type="transmembrane region" description="Helical" evidence="9">
    <location>
        <begin position="723"/>
        <end position="746"/>
    </location>
</feature>